<evidence type="ECO:0000313" key="1">
    <source>
        <dbReference type="EMBL" id="KAF7416907.1"/>
    </source>
</evidence>
<organism evidence="1 2">
    <name type="scientific">Vespula pensylvanica</name>
    <name type="common">Western yellow jacket</name>
    <name type="synonym">Wasp</name>
    <dbReference type="NCBI Taxonomy" id="30213"/>
    <lineage>
        <taxon>Eukaryota</taxon>
        <taxon>Metazoa</taxon>
        <taxon>Ecdysozoa</taxon>
        <taxon>Arthropoda</taxon>
        <taxon>Hexapoda</taxon>
        <taxon>Insecta</taxon>
        <taxon>Pterygota</taxon>
        <taxon>Neoptera</taxon>
        <taxon>Endopterygota</taxon>
        <taxon>Hymenoptera</taxon>
        <taxon>Apocrita</taxon>
        <taxon>Aculeata</taxon>
        <taxon>Vespoidea</taxon>
        <taxon>Vespidae</taxon>
        <taxon>Vespinae</taxon>
        <taxon>Vespula</taxon>
    </lineage>
</organism>
<sequence length="93" mass="10601">MHRYNLSVFLDTRRSLLLKFAIKDGGKILCSIKSILKVSWTATQWHFQSQRLELLSMSKVILFSSISSRTARSELQKSCSDIRIAANNKILAT</sequence>
<comment type="caution">
    <text evidence="1">The sequence shown here is derived from an EMBL/GenBank/DDBJ whole genome shotgun (WGS) entry which is preliminary data.</text>
</comment>
<evidence type="ECO:0000313" key="2">
    <source>
        <dbReference type="Proteomes" id="UP000600918"/>
    </source>
</evidence>
<keyword evidence="2" id="KW-1185">Reference proteome</keyword>
<name>A0A834NS48_VESPE</name>
<accession>A0A834NS48</accession>
<dbReference type="EMBL" id="JACSDY010000010">
    <property type="protein sequence ID" value="KAF7416907.1"/>
    <property type="molecule type" value="Genomic_DNA"/>
</dbReference>
<dbReference type="AlphaFoldDB" id="A0A834NS48"/>
<proteinExistence type="predicted"/>
<gene>
    <name evidence="1" type="ORF">H0235_011438</name>
</gene>
<dbReference type="Proteomes" id="UP000600918">
    <property type="component" value="Unassembled WGS sequence"/>
</dbReference>
<protein>
    <submittedName>
        <fullName evidence="1">Uncharacterized protein</fullName>
    </submittedName>
</protein>
<reference evidence="1" key="1">
    <citation type="journal article" date="2020" name="G3 (Bethesda)">
        <title>High-Quality Assemblies for Three Invasive Social Wasps from the &lt;i&gt;Vespula&lt;/i&gt; Genus.</title>
        <authorList>
            <person name="Harrop T.W.R."/>
            <person name="Guhlin J."/>
            <person name="McLaughlin G.M."/>
            <person name="Permina E."/>
            <person name="Stockwell P."/>
            <person name="Gilligan J."/>
            <person name="Le Lec M.F."/>
            <person name="Gruber M.A.M."/>
            <person name="Quinn O."/>
            <person name="Lovegrove M."/>
            <person name="Duncan E.J."/>
            <person name="Remnant E.J."/>
            <person name="Van Eeckhoven J."/>
            <person name="Graham B."/>
            <person name="Knapp R.A."/>
            <person name="Langford K.W."/>
            <person name="Kronenberg Z."/>
            <person name="Press M.O."/>
            <person name="Eacker S.M."/>
            <person name="Wilson-Rankin E.E."/>
            <person name="Purcell J."/>
            <person name="Lester P.J."/>
            <person name="Dearden P.K."/>
        </authorList>
    </citation>
    <scope>NUCLEOTIDE SEQUENCE</scope>
    <source>
        <strain evidence="1">Volc-1</strain>
    </source>
</reference>